<organism evidence="1 2">
    <name type="scientific">Mycolicibacterium fortuitum</name>
    <name type="common">Mycobacterium fortuitum</name>
    <dbReference type="NCBI Taxonomy" id="1766"/>
    <lineage>
        <taxon>Bacteria</taxon>
        <taxon>Bacillati</taxon>
        <taxon>Actinomycetota</taxon>
        <taxon>Actinomycetes</taxon>
        <taxon>Mycobacteriales</taxon>
        <taxon>Mycobacteriaceae</taxon>
        <taxon>Mycolicibacterium</taxon>
    </lineage>
</organism>
<name>A0AAE4VKE1_MYCFO</name>
<dbReference type="Proteomes" id="UP001186041">
    <property type="component" value="Unassembled WGS sequence"/>
</dbReference>
<accession>A0AAE4VKE1</accession>
<dbReference type="EMBL" id="JAWLVV010000128">
    <property type="protein sequence ID" value="MDV7295735.1"/>
    <property type="molecule type" value="Genomic_DNA"/>
</dbReference>
<protein>
    <submittedName>
        <fullName evidence="1">LLM class F420-dependent oxidoreductase</fullName>
    </submittedName>
</protein>
<evidence type="ECO:0000313" key="2">
    <source>
        <dbReference type="Proteomes" id="UP001186041"/>
    </source>
</evidence>
<proteinExistence type="predicted"/>
<feature type="non-terminal residue" evidence="1">
    <location>
        <position position="1"/>
    </location>
</feature>
<evidence type="ECO:0000313" key="1">
    <source>
        <dbReference type="EMBL" id="MDV7295735.1"/>
    </source>
</evidence>
<comment type="caution">
    <text evidence="1">The sequence shown here is derived from an EMBL/GenBank/DDBJ whole genome shotgun (WGS) entry which is preliminary data.</text>
</comment>
<reference evidence="1" key="1">
    <citation type="submission" date="2023-10" db="EMBL/GenBank/DDBJ databases">
        <title>Mycolicibacterium fortuitum clinical isolates causing pulmonary infections in humans.</title>
        <authorList>
            <person name="Mejia-Ponce P.M."/>
            <person name="Zenteno-Cuevas R."/>
            <person name="Licona-Cassani C."/>
        </authorList>
    </citation>
    <scope>NUCLEOTIDE SEQUENCE</scope>
    <source>
        <strain evidence="1">M8</strain>
    </source>
</reference>
<gene>
    <name evidence="1" type="ORF">R4485_36930</name>
</gene>
<sequence length="66" mass="7333">YVGVLDHHGWGDLYPELQMLSKVGRWNDMSRLIDDGVLNAFAVVVPAEELPRRSGSATTAWYPAFG</sequence>
<dbReference type="AlphaFoldDB" id="A0AAE4VKE1"/>